<dbReference type="Pfam" id="PF02696">
    <property type="entry name" value="SelO"/>
    <property type="match status" value="2"/>
</dbReference>
<dbReference type="Gene3D" id="3.30.420.40">
    <property type="match status" value="2"/>
</dbReference>
<proteinExistence type="inferred from homology"/>
<evidence type="ECO:0000256" key="11">
    <source>
        <dbReference type="ARBA" id="ARBA00022842"/>
    </source>
</evidence>
<keyword evidence="11" id="KW-0460">Magnesium</keyword>
<organism evidence="17 18">
    <name type="scientific">Psilocybe cf. subviscida</name>
    <dbReference type="NCBI Taxonomy" id="2480587"/>
    <lineage>
        <taxon>Eukaryota</taxon>
        <taxon>Fungi</taxon>
        <taxon>Dikarya</taxon>
        <taxon>Basidiomycota</taxon>
        <taxon>Agaricomycotina</taxon>
        <taxon>Agaricomycetes</taxon>
        <taxon>Agaricomycetidae</taxon>
        <taxon>Agaricales</taxon>
        <taxon>Agaricineae</taxon>
        <taxon>Strophariaceae</taxon>
        <taxon>Psilocybe</taxon>
    </lineage>
</organism>
<evidence type="ECO:0000256" key="9">
    <source>
        <dbReference type="ARBA" id="ARBA00022741"/>
    </source>
</evidence>
<feature type="chain" id="PRO_5034277856" description="Selenoprotein O" evidence="16">
    <location>
        <begin position="21"/>
        <end position="1119"/>
    </location>
</feature>
<keyword evidence="18" id="KW-1185">Reference proteome</keyword>
<keyword evidence="7" id="KW-0548">Nucleotidyltransferase</keyword>
<dbReference type="AlphaFoldDB" id="A0A8H5F885"/>
<dbReference type="FunFam" id="3.90.640.10:FF:000006">
    <property type="entry name" value="Actin-related protein 3 (ARP3)"/>
    <property type="match status" value="1"/>
</dbReference>
<dbReference type="GO" id="GO:0046872">
    <property type="term" value="F:metal ion binding"/>
    <property type="evidence" value="ECO:0007669"/>
    <property type="project" value="UniProtKB-KW"/>
</dbReference>
<dbReference type="Pfam" id="PF00022">
    <property type="entry name" value="Actin"/>
    <property type="match status" value="1"/>
</dbReference>
<comment type="cofactor">
    <cofactor evidence="1">
        <name>Mg(2+)</name>
        <dbReference type="ChEBI" id="CHEBI:18420"/>
    </cofactor>
</comment>
<keyword evidence="6" id="KW-0808">Transferase</keyword>
<feature type="signal peptide" evidence="16">
    <location>
        <begin position="1"/>
        <end position="20"/>
    </location>
</feature>
<dbReference type="GO" id="GO:0070733">
    <property type="term" value="F:AMPylase activity"/>
    <property type="evidence" value="ECO:0007669"/>
    <property type="project" value="TreeGrafter"/>
</dbReference>
<dbReference type="InterPro" id="IPR003846">
    <property type="entry name" value="SelO"/>
</dbReference>
<feature type="region of interest" description="Disordered" evidence="15">
    <location>
        <begin position="1076"/>
        <end position="1099"/>
    </location>
</feature>
<dbReference type="GO" id="GO:0005739">
    <property type="term" value="C:mitochondrion"/>
    <property type="evidence" value="ECO:0007669"/>
    <property type="project" value="TreeGrafter"/>
</dbReference>
<dbReference type="GO" id="GO:0005524">
    <property type="term" value="F:ATP binding"/>
    <property type="evidence" value="ECO:0007669"/>
    <property type="project" value="UniProtKB-KW"/>
</dbReference>
<evidence type="ECO:0000256" key="14">
    <source>
        <dbReference type="ARBA" id="ARBA00031547"/>
    </source>
</evidence>
<keyword evidence="13" id="KW-0206">Cytoskeleton</keyword>
<evidence type="ECO:0000256" key="5">
    <source>
        <dbReference type="ARBA" id="ARBA00022490"/>
    </source>
</evidence>
<dbReference type="OrthoDB" id="10254721at2759"/>
<evidence type="ECO:0000256" key="3">
    <source>
        <dbReference type="ARBA" id="ARBA00006681"/>
    </source>
</evidence>
<evidence type="ECO:0000256" key="7">
    <source>
        <dbReference type="ARBA" id="ARBA00022695"/>
    </source>
</evidence>
<comment type="subcellular location">
    <subcellularLocation>
        <location evidence="2">Cytoplasm</location>
        <location evidence="2">Cytoskeleton</location>
    </subcellularLocation>
</comment>
<dbReference type="PANTHER" id="PTHR32057:SF14">
    <property type="entry name" value="PROTEIN ADENYLYLTRANSFERASE SELO, MITOCHONDRIAL"/>
    <property type="match status" value="1"/>
</dbReference>
<dbReference type="InterPro" id="IPR020902">
    <property type="entry name" value="Actin/actin-like_CS"/>
</dbReference>
<evidence type="ECO:0000256" key="10">
    <source>
        <dbReference type="ARBA" id="ARBA00022840"/>
    </source>
</evidence>
<dbReference type="Gene3D" id="3.90.640.10">
    <property type="entry name" value="Actin, Chain A, domain 4"/>
    <property type="match status" value="1"/>
</dbReference>
<evidence type="ECO:0000256" key="1">
    <source>
        <dbReference type="ARBA" id="ARBA00001946"/>
    </source>
</evidence>
<dbReference type="GO" id="GO:0003779">
    <property type="term" value="F:actin binding"/>
    <property type="evidence" value="ECO:0007669"/>
    <property type="project" value="UniProtKB-KW"/>
</dbReference>
<sequence length="1119" mass="124713">MSGLACWSFIDIVLNMSVLAPIICDNGTGYSKVGVFPTAIATRGSPAQAARAPAVPSKPGHLASKRGVEDLDFFIGDEALANAKTPGYGVHYPIRHGMIDNWDHMERYWEQTIFKYLRAEPEDHYFLLTEPPLNAPENREQTAEIFFESFNIKGLYIAVQAVLALAASWSSNRVTDRTLTGTVIDSGDGVTHVIPCAEGYVIGSAIKHIPIAGRDISQFVLNLMRERGEMVNVPPEDQLKVAGKVKENYSYVCQDIVREFRKYDEEPLKYFERYDGEHSVTGRKYGVDVGYERFLAPEIFFNPEIYSSDFLTPLPIVVDEVIQQSPIDVRRGLYKNIVLSGGSTMFQHFGNRLKRDLKQIVDARLDHSALASGSHQKSSGVEVDVISHKRQRYAVWFGGSLLASLYPISALPLAKKSQLLIHNLTPDPHTPSVDEFRTKILTEKPSLQRRARLLQEDAQFSHVTPFPVPFPFDIEAPIPAGDGQYIERWLAEREALHPIDPGPAFPNAPLRKYTAKGRDQVLDLIGLSEDALRDCVPHLDVGDAFAILGAPSLSDEFADEGDLQASQRQQDVDARQDLVEVLSGQYTLMSPEGAQTEFAPWSLRYSGHQFGSFAGQLGDGRAISIHVTPHPSNSDLTYELQLKGAGRTPFSRTADGLAVLRSSIREYLCSEAMQALHIPTTRALSIVSLPGLAVERERTETASVVMRMAPSFIRIGCFEAYNGPTNMFFFGGGQQPPSYEGLRRMGEWTAGKNVLNLGVPEGEPWGAKLVLEVARRNAKMVAGWQAYGFMHGVMNTDNISVLGLTIDYGPYAFMDVFDPNHICNHTDQEGRYAYKFQPNMIVYAVRALLNALAPLIGAEAELGKAVSAGWAENASPEKIDEWKKKAQELLLEEIDKTVQETAAVEYGNLMRKRLGLRRQDKTDESQLFKPLLKIMENQGLDFHSTFRTLSFFRPSLMEQGDDAATDKKADALSSSLQAFIARLLAHTPTPESLNHGAATAEWLEWLDKYTERTKSEADEWAGEADVDEAREEAMRNANPRFVLRQWLLEDVIARVERDSESGKRVLAKVMHMASNPYEPWGAENDDSPEEELSKEDKEERKYCSLGAKKMLGFQCSCSS</sequence>
<dbReference type="SMART" id="SM00268">
    <property type="entry name" value="ACTIN"/>
    <property type="match status" value="1"/>
</dbReference>
<dbReference type="EMBL" id="JAACJJ010000014">
    <property type="protein sequence ID" value="KAF5326833.1"/>
    <property type="molecule type" value="Genomic_DNA"/>
</dbReference>
<evidence type="ECO:0000313" key="17">
    <source>
        <dbReference type="EMBL" id="KAF5326833.1"/>
    </source>
</evidence>
<reference evidence="17 18" key="1">
    <citation type="journal article" date="2020" name="ISME J.">
        <title>Uncovering the hidden diversity of litter-decomposition mechanisms in mushroom-forming fungi.</title>
        <authorList>
            <person name="Floudas D."/>
            <person name="Bentzer J."/>
            <person name="Ahren D."/>
            <person name="Johansson T."/>
            <person name="Persson P."/>
            <person name="Tunlid A."/>
        </authorList>
    </citation>
    <scope>NUCLEOTIDE SEQUENCE [LARGE SCALE GENOMIC DNA]</scope>
    <source>
        <strain evidence="17 18">CBS 101986</strain>
    </source>
</reference>
<protein>
    <recommendedName>
        <fullName evidence="14">Selenoprotein O</fullName>
    </recommendedName>
</protein>
<comment type="similarity">
    <text evidence="3">Belongs to the actin family. ARP3 subfamily.</text>
</comment>
<feature type="compositionally biased region" description="Acidic residues" evidence="15">
    <location>
        <begin position="1083"/>
        <end position="1093"/>
    </location>
</feature>
<evidence type="ECO:0000256" key="8">
    <source>
        <dbReference type="ARBA" id="ARBA00022723"/>
    </source>
</evidence>
<keyword evidence="12" id="KW-0009">Actin-binding</keyword>
<dbReference type="InterPro" id="IPR043129">
    <property type="entry name" value="ATPase_NBD"/>
</dbReference>
<keyword evidence="16" id="KW-0732">Signal</keyword>
<dbReference type="PROSITE" id="PS01132">
    <property type="entry name" value="ACTINS_ACT_LIKE"/>
    <property type="match status" value="1"/>
</dbReference>
<evidence type="ECO:0000313" key="18">
    <source>
        <dbReference type="Proteomes" id="UP000567179"/>
    </source>
</evidence>
<evidence type="ECO:0000256" key="4">
    <source>
        <dbReference type="ARBA" id="ARBA00009747"/>
    </source>
</evidence>
<keyword evidence="10" id="KW-0067">ATP-binding</keyword>
<evidence type="ECO:0000256" key="12">
    <source>
        <dbReference type="ARBA" id="ARBA00023203"/>
    </source>
</evidence>
<gene>
    <name evidence="17" type="ORF">D9619_004188</name>
</gene>
<comment type="caution">
    <text evidence="17">The sequence shown here is derived from an EMBL/GenBank/DDBJ whole genome shotgun (WGS) entry which is preliminary data.</text>
</comment>
<evidence type="ECO:0000256" key="6">
    <source>
        <dbReference type="ARBA" id="ARBA00022679"/>
    </source>
</evidence>
<dbReference type="Proteomes" id="UP000567179">
    <property type="component" value="Unassembled WGS sequence"/>
</dbReference>
<dbReference type="InterPro" id="IPR004000">
    <property type="entry name" value="Actin"/>
</dbReference>
<accession>A0A8H5F885</accession>
<dbReference type="PANTHER" id="PTHR32057">
    <property type="entry name" value="PROTEIN ADENYLYLTRANSFERASE SELO, MITOCHONDRIAL"/>
    <property type="match status" value="1"/>
</dbReference>
<comment type="similarity">
    <text evidence="4">Belongs to the SELO family.</text>
</comment>
<evidence type="ECO:0000256" key="15">
    <source>
        <dbReference type="SAM" id="MobiDB-lite"/>
    </source>
</evidence>
<dbReference type="CDD" id="cd10221">
    <property type="entry name" value="ASKHA_NBD_Arp3-like"/>
    <property type="match status" value="1"/>
</dbReference>
<dbReference type="FunFam" id="3.30.420.40:FF:000029">
    <property type="entry name" value="Actin-related protein 3"/>
    <property type="match status" value="1"/>
</dbReference>
<keyword evidence="5" id="KW-0963">Cytoplasm</keyword>
<evidence type="ECO:0000256" key="13">
    <source>
        <dbReference type="ARBA" id="ARBA00023212"/>
    </source>
</evidence>
<dbReference type="SUPFAM" id="SSF53067">
    <property type="entry name" value="Actin-like ATPase domain"/>
    <property type="match status" value="2"/>
</dbReference>
<evidence type="ECO:0000256" key="16">
    <source>
        <dbReference type="SAM" id="SignalP"/>
    </source>
</evidence>
<name>A0A8H5F885_9AGAR</name>
<dbReference type="GO" id="GO:0005856">
    <property type="term" value="C:cytoskeleton"/>
    <property type="evidence" value="ECO:0007669"/>
    <property type="project" value="UniProtKB-SubCell"/>
</dbReference>
<keyword evidence="9" id="KW-0547">Nucleotide-binding</keyword>
<keyword evidence="8" id="KW-0479">Metal-binding</keyword>
<evidence type="ECO:0000256" key="2">
    <source>
        <dbReference type="ARBA" id="ARBA00004245"/>
    </source>
</evidence>